<sequence>MTCSMTSPILYSEQAKSGSFGVGTKLISNTNPPHQNLQNAYTTGDCGPSSNNHSITRSGLKRSWRLPILGPVPA</sequence>
<dbReference type="Proteomes" id="UP001283361">
    <property type="component" value="Unassembled WGS sequence"/>
</dbReference>
<comment type="caution">
    <text evidence="2">The sequence shown here is derived from an EMBL/GenBank/DDBJ whole genome shotgun (WGS) entry which is preliminary data.</text>
</comment>
<reference evidence="2" key="1">
    <citation type="journal article" date="2023" name="G3 (Bethesda)">
        <title>A reference genome for the long-term kleptoplast-retaining sea slug Elysia crispata morphotype clarki.</title>
        <authorList>
            <person name="Eastman K.E."/>
            <person name="Pendleton A.L."/>
            <person name="Shaikh M.A."/>
            <person name="Suttiyut T."/>
            <person name="Ogas R."/>
            <person name="Tomko P."/>
            <person name="Gavelis G."/>
            <person name="Widhalm J.R."/>
            <person name="Wisecaver J.H."/>
        </authorList>
    </citation>
    <scope>NUCLEOTIDE SEQUENCE</scope>
    <source>
        <strain evidence="2">ECLA1</strain>
    </source>
</reference>
<keyword evidence="3" id="KW-1185">Reference proteome</keyword>
<dbReference type="EMBL" id="JAWDGP010002879">
    <property type="protein sequence ID" value="KAK3779111.1"/>
    <property type="molecule type" value="Genomic_DNA"/>
</dbReference>
<evidence type="ECO:0000313" key="2">
    <source>
        <dbReference type="EMBL" id="KAK3779111.1"/>
    </source>
</evidence>
<evidence type="ECO:0000313" key="3">
    <source>
        <dbReference type="Proteomes" id="UP001283361"/>
    </source>
</evidence>
<organism evidence="2 3">
    <name type="scientific">Elysia crispata</name>
    <name type="common">lettuce slug</name>
    <dbReference type="NCBI Taxonomy" id="231223"/>
    <lineage>
        <taxon>Eukaryota</taxon>
        <taxon>Metazoa</taxon>
        <taxon>Spiralia</taxon>
        <taxon>Lophotrochozoa</taxon>
        <taxon>Mollusca</taxon>
        <taxon>Gastropoda</taxon>
        <taxon>Heterobranchia</taxon>
        <taxon>Euthyneura</taxon>
        <taxon>Panpulmonata</taxon>
        <taxon>Sacoglossa</taxon>
        <taxon>Placobranchoidea</taxon>
        <taxon>Plakobranchidae</taxon>
        <taxon>Elysia</taxon>
    </lineage>
</organism>
<gene>
    <name evidence="2" type="ORF">RRG08_011136</name>
</gene>
<accession>A0AAE1A255</accession>
<dbReference type="AlphaFoldDB" id="A0AAE1A255"/>
<protein>
    <submittedName>
        <fullName evidence="2">Uncharacterized protein</fullName>
    </submittedName>
</protein>
<feature type="region of interest" description="Disordered" evidence="1">
    <location>
        <begin position="29"/>
        <end position="57"/>
    </location>
</feature>
<evidence type="ECO:0000256" key="1">
    <source>
        <dbReference type="SAM" id="MobiDB-lite"/>
    </source>
</evidence>
<proteinExistence type="predicted"/>
<name>A0AAE1A255_9GAST</name>